<organism evidence="1 2">
    <name type="scientific">Caulifigura coniformis</name>
    <dbReference type="NCBI Taxonomy" id="2527983"/>
    <lineage>
        <taxon>Bacteria</taxon>
        <taxon>Pseudomonadati</taxon>
        <taxon>Planctomycetota</taxon>
        <taxon>Planctomycetia</taxon>
        <taxon>Planctomycetales</taxon>
        <taxon>Planctomycetaceae</taxon>
        <taxon>Caulifigura</taxon>
    </lineage>
</organism>
<gene>
    <name evidence="1" type="ORF">Pan44_26740</name>
</gene>
<dbReference type="InParanoid" id="A0A517SEU1"/>
<dbReference type="EMBL" id="CP036271">
    <property type="protein sequence ID" value="QDT54639.1"/>
    <property type="molecule type" value="Genomic_DNA"/>
</dbReference>
<reference evidence="1 2" key="1">
    <citation type="submission" date="2019-02" db="EMBL/GenBank/DDBJ databases">
        <title>Deep-cultivation of Planctomycetes and their phenomic and genomic characterization uncovers novel biology.</title>
        <authorList>
            <person name="Wiegand S."/>
            <person name="Jogler M."/>
            <person name="Boedeker C."/>
            <person name="Pinto D."/>
            <person name="Vollmers J."/>
            <person name="Rivas-Marin E."/>
            <person name="Kohn T."/>
            <person name="Peeters S.H."/>
            <person name="Heuer A."/>
            <person name="Rast P."/>
            <person name="Oberbeckmann S."/>
            <person name="Bunk B."/>
            <person name="Jeske O."/>
            <person name="Meyerdierks A."/>
            <person name="Storesund J.E."/>
            <person name="Kallscheuer N."/>
            <person name="Luecker S."/>
            <person name="Lage O.M."/>
            <person name="Pohl T."/>
            <person name="Merkel B.J."/>
            <person name="Hornburger P."/>
            <person name="Mueller R.-W."/>
            <person name="Bruemmer F."/>
            <person name="Labrenz M."/>
            <person name="Spormann A.M."/>
            <person name="Op den Camp H."/>
            <person name="Overmann J."/>
            <person name="Amann R."/>
            <person name="Jetten M.S.M."/>
            <person name="Mascher T."/>
            <person name="Medema M.H."/>
            <person name="Devos D.P."/>
            <person name="Kaster A.-K."/>
            <person name="Ovreas L."/>
            <person name="Rohde M."/>
            <person name="Galperin M.Y."/>
            <person name="Jogler C."/>
        </authorList>
    </citation>
    <scope>NUCLEOTIDE SEQUENCE [LARGE SCALE GENOMIC DNA]</scope>
    <source>
        <strain evidence="1 2">Pan44</strain>
    </source>
</reference>
<evidence type="ECO:0000313" key="1">
    <source>
        <dbReference type="EMBL" id="QDT54639.1"/>
    </source>
</evidence>
<proteinExistence type="predicted"/>
<dbReference type="RefSeq" id="WP_145030478.1">
    <property type="nucleotide sequence ID" value="NZ_CP036271.1"/>
</dbReference>
<dbReference type="Pfam" id="PF09956">
    <property type="entry name" value="Phage_cement_2"/>
    <property type="match status" value="1"/>
</dbReference>
<dbReference type="KEGG" id="ccos:Pan44_26740"/>
<dbReference type="AlphaFoldDB" id="A0A517SEU1"/>
<dbReference type="Proteomes" id="UP000315700">
    <property type="component" value="Chromosome"/>
</dbReference>
<name>A0A517SEU1_9PLAN</name>
<accession>A0A517SEU1</accession>
<evidence type="ECO:0008006" key="3">
    <source>
        <dbReference type="Google" id="ProtNLM"/>
    </source>
</evidence>
<evidence type="ECO:0000313" key="2">
    <source>
        <dbReference type="Proteomes" id="UP000315700"/>
    </source>
</evidence>
<sequence length="122" mass="12364">MAEAQVLNGAWDEEIVTASGSYASGKIVKAPSNRAGYVAGLNAIDDGEKALIKTTGKVRVPSASATTFSVGAEVQWDNTNKLAVASGDFVLGPAIAAKTNGQTTVDVLLNGRPSVAADAVDT</sequence>
<dbReference type="InterPro" id="IPR011231">
    <property type="entry name" value="Phage_VT1-Sakai_H0018"/>
</dbReference>
<keyword evidence="2" id="KW-1185">Reference proteome</keyword>
<protein>
    <recommendedName>
        <fullName evidence="3">DUF2190 family protein</fullName>
    </recommendedName>
</protein>
<dbReference type="OrthoDB" id="1682205at2"/>